<organism evidence="2 3">
    <name type="scientific">Penicillium brasilianum</name>
    <dbReference type="NCBI Taxonomy" id="104259"/>
    <lineage>
        <taxon>Eukaryota</taxon>
        <taxon>Fungi</taxon>
        <taxon>Dikarya</taxon>
        <taxon>Ascomycota</taxon>
        <taxon>Pezizomycotina</taxon>
        <taxon>Eurotiomycetes</taxon>
        <taxon>Eurotiomycetidae</taxon>
        <taxon>Eurotiales</taxon>
        <taxon>Aspergillaceae</taxon>
        <taxon>Penicillium</taxon>
    </lineage>
</organism>
<evidence type="ECO:0000313" key="3">
    <source>
        <dbReference type="Proteomes" id="UP000190744"/>
    </source>
</evidence>
<evidence type="ECO:0000313" key="2">
    <source>
        <dbReference type="EMBL" id="OOQ89599.1"/>
    </source>
</evidence>
<evidence type="ECO:0000256" key="1">
    <source>
        <dbReference type="SAM" id="MobiDB-lite"/>
    </source>
</evidence>
<gene>
    <name evidence="2" type="ORF">PEBR_07547</name>
</gene>
<proteinExistence type="predicted"/>
<protein>
    <submittedName>
        <fullName evidence="2">Uncharacterized protein</fullName>
    </submittedName>
</protein>
<feature type="compositionally biased region" description="Polar residues" evidence="1">
    <location>
        <begin position="145"/>
        <end position="157"/>
    </location>
</feature>
<dbReference type="EMBL" id="LJBN01000105">
    <property type="protein sequence ID" value="OOQ89599.1"/>
    <property type="molecule type" value="Genomic_DNA"/>
</dbReference>
<feature type="compositionally biased region" description="Polar residues" evidence="1">
    <location>
        <begin position="1"/>
        <end position="23"/>
    </location>
</feature>
<accession>A0A1S9RVP4</accession>
<feature type="region of interest" description="Disordered" evidence="1">
    <location>
        <begin position="137"/>
        <end position="157"/>
    </location>
</feature>
<comment type="caution">
    <text evidence="2">The sequence shown here is derived from an EMBL/GenBank/DDBJ whole genome shotgun (WGS) entry which is preliminary data.</text>
</comment>
<feature type="compositionally biased region" description="Low complexity" evidence="1">
    <location>
        <begin position="29"/>
        <end position="40"/>
    </location>
</feature>
<sequence>MEIIRSSPQMSEPSTQGSGSQPVPQCHEQPPQYYPTQPSQDTLASIIESEHARRTLLQKLNDMDEEIDSEWPEEISTVLDYLERAERSQEIGRKFKELGQMFTEQGNALRKCANSKWTGVYIALSKLTDDEFNETYASSKRDPTQQKQHALAQDSQVDSEYRYRDSVYSSSTMNQRGSARECPSDSLCSCERFLKLSAKVDEIDERLSHAYDPARISGMTGHTTVQSPKSFWRRIFRR</sequence>
<dbReference type="AlphaFoldDB" id="A0A1S9RVP4"/>
<dbReference type="Proteomes" id="UP000190744">
    <property type="component" value="Unassembled WGS sequence"/>
</dbReference>
<feature type="region of interest" description="Disordered" evidence="1">
    <location>
        <begin position="1"/>
        <end position="40"/>
    </location>
</feature>
<name>A0A1S9RVP4_PENBI</name>
<reference evidence="3" key="1">
    <citation type="submission" date="2015-09" db="EMBL/GenBank/DDBJ databases">
        <authorList>
            <person name="Fill T.P."/>
            <person name="Baretta J.F."/>
            <person name="de Almeida L.G."/>
            <person name="Rocha M."/>
            <person name="de Souza D.H."/>
            <person name="Malavazi I."/>
            <person name="Cerdeira L.T."/>
            <person name="Hong H."/>
            <person name="Samborskyy M."/>
            <person name="de Vasconcelos A.T."/>
            <person name="Leadlay P."/>
            <person name="Rodrigues-Filho E."/>
        </authorList>
    </citation>
    <scope>NUCLEOTIDE SEQUENCE [LARGE SCALE GENOMIC DNA]</scope>
    <source>
        <strain evidence="3">LaBioMMi 136</strain>
    </source>
</reference>